<evidence type="ECO:0000256" key="8">
    <source>
        <dbReference type="ARBA" id="ARBA00048449"/>
    </source>
</evidence>
<dbReference type="InterPro" id="IPR015424">
    <property type="entry name" value="PyrdxlP-dep_Trfase"/>
</dbReference>
<dbReference type="Pfam" id="PF00202">
    <property type="entry name" value="Aminotran_3"/>
    <property type="match status" value="1"/>
</dbReference>
<dbReference type="Gene3D" id="3.90.1150.10">
    <property type="entry name" value="Aspartate Aminotransferase, domain 1"/>
    <property type="match status" value="1"/>
</dbReference>
<comment type="subunit">
    <text evidence="9">Homodimer.</text>
</comment>
<dbReference type="Gene3D" id="3.40.640.10">
    <property type="entry name" value="Type I PLP-dependent aspartate aminotransferase-like (Major domain)"/>
    <property type="match status" value="1"/>
</dbReference>
<keyword evidence="3 9" id="KW-0032">Aminotransferase</keyword>
<evidence type="ECO:0000313" key="11">
    <source>
        <dbReference type="Proteomes" id="UP000077654"/>
    </source>
</evidence>
<evidence type="ECO:0000256" key="3">
    <source>
        <dbReference type="ARBA" id="ARBA00022576"/>
    </source>
</evidence>
<evidence type="ECO:0000256" key="4">
    <source>
        <dbReference type="ARBA" id="ARBA00022679"/>
    </source>
</evidence>
<dbReference type="FunFam" id="3.40.640.10:FF:000041">
    <property type="entry name" value="Adenosylmethionine-8-amino-7-oxononanoate aminotransferase"/>
    <property type="match status" value="1"/>
</dbReference>
<evidence type="ECO:0000256" key="9">
    <source>
        <dbReference type="HAMAP-Rule" id="MF_00834"/>
    </source>
</evidence>
<comment type="cofactor">
    <cofactor evidence="1 9">
        <name>pyridoxal 5'-phosphate</name>
        <dbReference type="ChEBI" id="CHEBI:597326"/>
    </cofactor>
</comment>
<feature type="binding site" evidence="9">
    <location>
        <position position="52"/>
    </location>
    <ligand>
        <name>substrate</name>
    </ligand>
</feature>
<keyword evidence="6 9" id="KW-0093">Biotin biosynthesis</keyword>
<dbReference type="NCBIfam" id="NF005940">
    <property type="entry name" value="PRK07986.1"/>
    <property type="match status" value="1"/>
</dbReference>
<organism evidence="10 11">
    <name type="scientific">Buchnera aphidicola subsp. Schlechtendalia chinensis</name>
    <dbReference type="NCBI Taxonomy" id="118110"/>
    <lineage>
        <taxon>Bacteria</taxon>
        <taxon>Pseudomonadati</taxon>
        <taxon>Pseudomonadota</taxon>
        <taxon>Gammaproteobacteria</taxon>
        <taxon>Enterobacterales</taxon>
        <taxon>Erwiniaceae</taxon>
        <taxon>Buchnera</taxon>
    </lineage>
</organism>
<evidence type="ECO:0000256" key="6">
    <source>
        <dbReference type="ARBA" id="ARBA00022756"/>
    </source>
</evidence>
<dbReference type="AlphaFoldDB" id="A0A172WDJ6"/>
<reference evidence="10 11" key="1">
    <citation type="submission" date="2015-04" db="EMBL/GenBank/DDBJ databases">
        <title>Buchnera aphidicola assembly.</title>
        <authorList>
            <person name="Zhang Y."/>
        </authorList>
    </citation>
    <scope>NUCLEOTIDE SEQUENCE [LARGE SCALE GENOMIC DNA]</scope>
    <source>
        <strain evidence="10 11">SC</strain>
    </source>
</reference>
<dbReference type="OrthoDB" id="9801052at2"/>
<evidence type="ECO:0000256" key="1">
    <source>
        <dbReference type="ARBA" id="ARBA00001933"/>
    </source>
</evidence>
<keyword evidence="9" id="KW-0963">Cytoplasm</keyword>
<dbReference type="NCBIfam" id="TIGR00508">
    <property type="entry name" value="bioA"/>
    <property type="match status" value="1"/>
</dbReference>
<dbReference type="PANTHER" id="PTHR42684:SF17">
    <property type="entry name" value="ADENOSYLMETHIONINE-8-AMINO-7-OXONONANOATE AMINOTRANSFERASE"/>
    <property type="match status" value="1"/>
</dbReference>
<evidence type="ECO:0000313" key="10">
    <source>
        <dbReference type="EMBL" id="ANF17053.1"/>
    </source>
</evidence>
<dbReference type="RefSeq" id="WP_075474172.1">
    <property type="nucleotide sequence ID" value="NZ_CP011299.1"/>
</dbReference>
<comment type="subcellular location">
    <subcellularLocation>
        <location evidence="9">Cytoplasm</location>
    </subcellularLocation>
</comment>
<feature type="modified residue" description="N6-(pyridoxal phosphate)lysine" evidence="9">
    <location>
        <position position="274"/>
    </location>
</feature>
<evidence type="ECO:0000256" key="2">
    <source>
        <dbReference type="ARBA" id="ARBA00005063"/>
    </source>
</evidence>
<dbReference type="InterPro" id="IPR005814">
    <property type="entry name" value="Aminotrans_3"/>
</dbReference>
<accession>A0A172WDJ6</accession>
<dbReference type="CDD" id="cd00610">
    <property type="entry name" value="OAT_like"/>
    <property type="match status" value="1"/>
</dbReference>
<dbReference type="STRING" id="118110.XW81_01365"/>
<feature type="binding site" evidence="9">
    <location>
        <position position="245"/>
    </location>
    <ligand>
        <name>pyridoxal 5'-phosphate</name>
        <dbReference type="ChEBI" id="CHEBI:597326"/>
    </ligand>
</feature>
<dbReference type="InterPro" id="IPR049704">
    <property type="entry name" value="Aminotrans_3_PPA_site"/>
</dbReference>
<dbReference type="PANTHER" id="PTHR42684">
    <property type="entry name" value="ADENOSYLMETHIONINE-8-AMINO-7-OXONONANOATE AMINOTRANSFERASE"/>
    <property type="match status" value="1"/>
</dbReference>
<dbReference type="GO" id="GO:0009102">
    <property type="term" value="P:biotin biosynthetic process"/>
    <property type="evidence" value="ECO:0007669"/>
    <property type="project" value="UniProtKB-UniRule"/>
</dbReference>
<dbReference type="EC" id="2.6.1.62" evidence="9"/>
<dbReference type="PATRIC" id="fig|118110.3.peg.274"/>
<dbReference type="InterPro" id="IPR015421">
    <property type="entry name" value="PyrdxlP-dep_Trfase_major"/>
</dbReference>
<feature type="binding site" evidence="9">
    <location>
        <position position="144"/>
    </location>
    <ligand>
        <name>substrate</name>
    </ligand>
</feature>
<feature type="binding site" evidence="9">
    <location>
        <position position="307"/>
    </location>
    <ligand>
        <name>substrate</name>
    </ligand>
</feature>
<dbReference type="InterPro" id="IPR015422">
    <property type="entry name" value="PyrdxlP-dep_Trfase_small"/>
</dbReference>
<dbReference type="GO" id="GO:0005737">
    <property type="term" value="C:cytoplasm"/>
    <property type="evidence" value="ECO:0007669"/>
    <property type="project" value="UniProtKB-SubCell"/>
</dbReference>
<dbReference type="PROSITE" id="PS00600">
    <property type="entry name" value="AA_TRANSFER_CLASS_3"/>
    <property type="match status" value="1"/>
</dbReference>
<dbReference type="SUPFAM" id="SSF53383">
    <property type="entry name" value="PLP-dependent transferases"/>
    <property type="match status" value="1"/>
</dbReference>
<comment type="function">
    <text evidence="9">Catalyzes the transfer of the alpha-amino group from S-adenosyl-L-methionine (SAM) to 7-keto-8-aminopelargonic acid (KAPA) to form 7,8-diaminopelargonic acid (DAPA). It is the only aminotransferase known to utilize SAM as an amino donor.</text>
</comment>
<evidence type="ECO:0000256" key="5">
    <source>
        <dbReference type="ARBA" id="ARBA00022691"/>
    </source>
</evidence>
<keyword evidence="7 9" id="KW-0663">Pyridoxal phosphate</keyword>
<dbReference type="UniPathway" id="UPA00078">
    <property type="reaction ID" value="UER00160"/>
</dbReference>
<proteinExistence type="inferred from homology"/>
<dbReference type="EMBL" id="CP011299">
    <property type="protein sequence ID" value="ANF17053.1"/>
    <property type="molecule type" value="Genomic_DNA"/>
</dbReference>
<feature type="binding site" evidence="9">
    <location>
        <position position="274"/>
    </location>
    <ligand>
        <name>substrate</name>
    </ligand>
</feature>
<comment type="catalytic activity">
    <reaction evidence="8 9">
        <text>(8S)-8-amino-7-oxononanoate + S-adenosyl-L-methionine = S-adenosyl-4-methylsulfanyl-2-oxobutanoate + (7R,8S)-7,8-diammoniononanoate</text>
        <dbReference type="Rhea" id="RHEA:16861"/>
        <dbReference type="ChEBI" id="CHEBI:16490"/>
        <dbReference type="ChEBI" id="CHEBI:59789"/>
        <dbReference type="ChEBI" id="CHEBI:149468"/>
        <dbReference type="ChEBI" id="CHEBI:149469"/>
        <dbReference type="EC" id="2.6.1.62"/>
    </reaction>
</comment>
<dbReference type="Proteomes" id="UP000077654">
    <property type="component" value="Chromosome"/>
</dbReference>
<protein>
    <recommendedName>
        <fullName evidence="9">Adenosylmethionine-8-amino-7-oxononanoate aminotransferase</fullName>
        <ecNumber evidence="9">2.6.1.62</ecNumber>
    </recommendedName>
    <alternativeName>
        <fullName evidence="9">7,8-diamino-pelargonic acid aminotransferase</fullName>
        <shortName evidence="9">DAPA AT</shortName>
        <shortName evidence="9">DAPA aminotransferase</shortName>
    </alternativeName>
    <alternativeName>
        <fullName evidence="9">7,8-diaminononanoate synthase</fullName>
        <shortName evidence="9">DANS</shortName>
    </alternativeName>
    <alternativeName>
        <fullName evidence="9">Diaminopelargonic acid synthase</fullName>
    </alternativeName>
</protein>
<feature type="binding site" evidence="9">
    <location>
        <begin position="308"/>
        <end position="309"/>
    </location>
    <ligand>
        <name>pyridoxal 5'-phosphate</name>
        <dbReference type="ChEBI" id="CHEBI:597326"/>
    </ligand>
</feature>
<feature type="binding site" evidence="9">
    <location>
        <position position="391"/>
    </location>
    <ligand>
        <name>substrate</name>
    </ligand>
</feature>
<feature type="site" description="Participates in the substrate recognition with KAPA and in a stacking interaction with the adenine ring of SAM" evidence="9">
    <location>
        <position position="17"/>
    </location>
</feature>
<dbReference type="NCBIfam" id="NF004624">
    <property type="entry name" value="PRK05964.1"/>
    <property type="match status" value="1"/>
</dbReference>
<keyword evidence="4 9" id="KW-0808">Transferase</keyword>
<keyword evidence="11" id="KW-1185">Reference proteome</keyword>
<feature type="binding site" evidence="9">
    <location>
        <begin position="112"/>
        <end position="113"/>
    </location>
    <ligand>
        <name>pyridoxal 5'-phosphate</name>
        <dbReference type="ChEBI" id="CHEBI:597326"/>
    </ligand>
</feature>
<comment type="pathway">
    <text evidence="2 9">Cofactor biosynthesis; biotin biosynthesis; 7,8-diaminononanoate from 8-amino-7-oxononanoate (SAM route): step 1/1.</text>
</comment>
<comment type="similarity">
    <text evidence="9">Belongs to the class-III pyridoxal-phosphate-dependent aminotransferase family. BioA subfamily.</text>
</comment>
<dbReference type="InterPro" id="IPR005815">
    <property type="entry name" value="BioA"/>
</dbReference>
<evidence type="ECO:0000256" key="7">
    <source>
        <dbReference type="ARBA" id="ARBA00022898"/>
    </source>
</evidence>
<dbReference type="GO" id="GO:0004015">
    <property type="term" value="F:adenosylmethionine-8-amino-7-oxononanoate transaminase activity"/>
    <property type="evidence" value="ECO:0007669"/>
    <property type="project" value="UniProtKB-UniRule"/>
</dbReference>
<dbReference type="HAMAP" id="MF_00834">
    <property type="entry name" value="BioA"/>
    <property type="match status" value="1"/>
</dbReference>
<name>A0A172WDJ6_BUCSC</name>
<sequence length="429" mass="48990">MSKSKLAFDQKYIWHPYSSMIRPFPCYLIKSAKGIFLNLQNGQKLIDGMSSWWAVIHGYNHPRLNYALKKQINQMSHVMFGGITHCPAILLCKRLIQITPKNLECIFLSDSGSISIEVAMKMALQYWESLGKNKVLFLTIKNGYHGDTFSAISVCDPDNSFHNLYKNFIPTNLFSDSPRCSFYSKWDEQDIHSFKILIEKYQNDIAAVILESIVQSVGGMHFYHPTFLKKVRYLCDKFEIPLILDEIATGFGRTGKLFAFEHSNVVPDILCIGKAMTGGTITLSATLTTRKISKTISNSSSGCFMHGPTFMANPLACAVANENIKMLQENKWKKQVNDIEQCLKLNLFPLLNHPEVKNIRVLGAIGVVECIKFIDIANIQKFFVKNNVWIRPFKKVIYLIPPYIIDMKSLKKLIYCISIALNYEYSFLR</sequence>
<dbReference type="GO" id="GO:0030170">
    <property type="term" value="F:pyridoxal phosphate binding"/>
    <property type="evidence" value="ECO:0007669"/>
    <property type="project" value="UniProtKB-UniRule"/>
</dbReference>
<gene>
    <name evidence="9" type="primary">bioA</name>
    <name evidence="10" type="ORF">XW81_01365</name>
</gene>
<keyword evidence="5 9" id="KW-0949">S-adenosyl-L-methionine</keyword>